<dbReference type="InterPro" id="IPR007111">
    <property type="entry name" value="NACHT_NTPase"/>
</dbReference>
<evidence type="ECO:0000256" key="2">
    <source>
        <dbReference type="PROSITE-ProRule" id="PRU00042"/>
    </source>
</evidence>
<gene>
    <name evidence="6" type="ORF">LTR69_002935</name>
</gene>
<sequence>MADNPCLSHEDYTVGWICALPLELAAGAAMLDEEHATPLNHPQHDHNTYTCGRIGLHNVVLACLPTGSVGVTSAATVAVQMRNTFRRLRFGLMVGIGGGVPSKETDMRLGDIVVCSPTRRHGGVIQYDFGKRTQEGRFKRTGTLNKPPEILLNAVSNLHATHLRKGYGFIGYLSTAFDKYPNMAHDFARPEGQTDILYEADYDHPEKDTDCSNCTAEKLIVREARAKDTVVHYGLIASGNQVMRHGATRDKLGQEEGAICFEMEAAGLMDNFPCLVVRGICDYADSHKSKIWQPYAAMVAACYTKELLNIIPGGLVTDMRPITETKLSGVSTSTQITASPTAAPARTASPAPITHQPTHSRPERFEDDSIVSNERHWLGRREHQSADRLHGLRDSGVATGSAIHSDQADDSRQTTLISSSLGGHQENPVPSLAEKELQLDLKKFTSDLSPRQHADFSKTTLEDLRVVLVRIEKEQAERWKAMNLPRADMFSERVQRFGNASNFSIIRDVLANIWGSMKFVLQATASSVEAFEALLDAYEQVADSMSLDDVELQWLAQSPEGDNALGKVFDDIMQFHMHVLQMLIIPTWRQIFSSLWEEFTYRKDHILSDLRRYQQLARTRGTAAEFHEHHWKRKHALKELEQGKLQRIKGHLGAVLQWLGGTDNEMDHEDNRAVRRDSPDSGQWFLKHPNFVSWREDDIPPNPGLWLSGIPGAGKTVLASAAIDDCKQARGMHTAYFYFRHGDTQRSTLISILKSILRQLTTSDQSQRLLPWCHDQLQLGNQLSPSEKTFRTMLRMMVLTLDKIFLIVDGLDECDQKDRKPLLTFLSELVSECDFQDPGKLRVLVVSRDEPDIRRNLPDFVEVAVKPADNERDIKHFINGWRQKIQAEFEDLEEADLDYICTSTLNRAEGMFLFAKLVMENLYEQITLEDLMQQISPHYFPEKLDQAYARILDRISKDEKPGRVATAHKILGLMICARRPLKWHEIQCALSTNVADGTVDFAQRRSRTHIREICGSLVNALSGDRLELVHSTAKDYLVRAAFVDARSTECYLASLCSSYLTFECFDEDLDQNKRRDFLLQGYFAIQDYAVAHWSDHMSRVITNGPRESQQDLVDAAQLESSVVNFAAHYHLNHEEQNTAVGDAESCSQWKESSVFDDICHIFHHVERQKARGLNGLDEISPKSLDHAVNSSRAVLEAHARSTDIDITLVQDLIMKYGNNWFKCPKVTCYYFHEGFGDLRSRDYHVSRHEQPFRCTFRDCESGYKLGFRTQKELDKHVSIYHPDKGNIVATFTRLKRGRKKSEESGSQSPSRAKNPATFACTLCPKRFTRQATLNTHMLTHANERPFKCSKCEKSFARRNDRERHERIHSGERKFVCRGELKHAVPEYNTWGCGKAFPRADALESHFRSEAARTCLQPLRDEEDRERQWQFQVEQRKAQGFQLPPLPQQLFDLYPELQRNDDPLDTRQASDERLDLHHRNFSSRFQDARHQWSSHNSVMSLELAVRSDGETPSGGLAEEDF</sequence>
<feature type="domain" description="C2H2-type" evidence="4">
    <location>
        <begin position="1346"/>
        <end position="1373"/>
    </location>
</feature>
<keyword evidence="1" id="KW-0677">Repeat</keyword>
<feature type="region of interest" description="Disordered" evidence="3">
    <location>
        <begin position="1293"/>
        <end position="1314"/>
    </location>
</feature>
<dbReference type="Pfam" id="PF01048">
    <property type="entry name" value="PNP_UDP_1"/>
    <property type="match status" value="1"/>
</dbReference>
<evidence type="ECO:0008006" key="8">
    <source>
        <dbReference type="Google" id="ProtNLM"/>
    </source>
</evidence>
<dbReference type="PANTHER" id="PTHR46082:SF11">
    <property type="entry name" value="AAA+ ATPASE DOMAIN-CONTAINING PROTEIN-RELATED"/>
    <property type="match status" value="1"/>
</dbReference>
<dbReference type="PANTHER" id="PTHR46082">
    <property type="entry name" value="ATP/GTP-BINDING PROTEIN-RELATED"/>
    <property type="match status" value="1"/>
</dbReference>
<dbReference type="Pfam" id="PF00096">
    <property type="entry name" value="zf-C2H2"/>
    <property type="match status" value="2"/>
</dbReference>
<evidence type="ECO:0000259" key="5">
    <source>
        <dbReference type="PROSITE" id="PS50837"/>
    </source>
</evidence>
<dbReference type="InterPro" id="IPR054471">
    <property type="entry name" value="GPIID_WHD"/>
</dbReference>
<dbReference type="Gene3D" id="3.40.50.300">
    <property type="entry name" value="P-loop containing nucleotide triphosphate hydrolases"/>
    <property type="match status" value="1"/>
</dbReference>
<dbReference type="InterPro" id="IPR036236">
    <property type="entry name" value="Znf_C2H2_sf"/>
</dbReference>
<reference evidence="6 7" key="1">
    <citation type="submission" date="2023-08" db="EMBL/GenBank/DDBJ databases">
        <title>Black Yeasts Isolated from many extreme environments.</title>
        <authorList>
            <person name="Coleine C."/>
            <person name="Stajich J.E."/>
            <person name="Selbmann L."/>
        </authorList>
    </citation>
    <scope>NUCLEOTIDE SEQUENCE [LARGE SCALE GENOMIC DNA]</scope>
    <source>
        <strain evidence="6 7">CCFEE 6328</strain>
    </source>
</reference>
<accession>A0ABR0JK95</accession>
<keyword evidence="7" id="KW-1185">Reference proteome</keyword>
<name>A0ABR0JK95_9EURO</name>
<feature type="domain" description="C2H2-type" evidence="4">
    <location>
        <begin position="1318"/>
        <end position="1345"/>
    </location>
</feature>
<dbReference type="InterPro" id="IPR053137">
    <property type="entry name" value="NLR-like"/>
</dbReference>
<protein>
    <recommendedName>
        <fullName evidence="8">C2H2-type domain-containing protein</fullName>
    </recommendedName>
</protein>
<dbReference type="InterPro" id="IPR013087">
    <property type="entry name" value="Znf_C2H2_type"/>
</dbReference>
<evidence type="ECO:0000313" key="6">
    <source>
        <dbReference type="EMBL" id="KAK5066415.1"/>
    </source>
</evidence>
<dbReference type="Proteomes" id="UP001345691">
    <property type="component" value="Unassembled WGS sequence"/>
</dbReference>
<keyword evidence="2" id="KW-0479">Metal-binding</keyword>
<dbReference type="InterPro" id="IPR035994">
    <property type="entry name" value="Nucleoside_phosphorylase_sf"/>
</dbReference>
<dbReference type="SMART" id="SM00355">
    <property type="entry name" value="ZnF_C2H2"/>
    <property type="match status" value="4"/>
</dbReference>
<dbReference type="SUPFAM" id="SSF53167">
    <property type="entry name" value="Purine and uridine phosphorylases"/>
    <property type="match status" value="1"/>
</dbReference>
<dbReference type="Pfam" id="PF22939">
    <property type="entry name" value="WHD_GPIID"/>
    <property type="match status" value="1"/>
</dbReference>
<dbReference type="Gene3D" id="3.40.50.1580">
    <property type="entry name" value="Nucleoside phosphorylase domain"/>
    <property type="match status" value="1"/>
</dbReference>
<dbReference type="InterPro" id="IPR000845">
    <property type="entry name" value="Nucleoside_phosphorylase_d"/>
</dbReference>
<dbReference type="Pfam" id="PF24883">
    <property type="entry name" value="NPHP3_N"/>
    <property type="match status" value="1"/>
</dbReference>
<organism evidence="6 7">
    <name type="scientific">Exophiala sideris</name>
    <dbReference type="NCBI Taxonomy" id="1016849"/>
    <lineage>
        <taxon>Eukaryota</taxon>
        <taxon>Fungi</taxon>
        <taxon>Dikarya</taxon>
        <taxon>Ascomycota</taxon>
        <taxon>Pezizomycotina</taxon>
        <taxon>Eurotiomycetes</taxon>
        <taxon>Chaetothyriomycetidae</taxon>
        <taxon>Chaetothyriales</taxon>
        <taxon>Herpotrichiellaceae</taxon>
        <taxon>Exophiala</taxon>
    </lineage>
</organism>
<evidence type="ECO:0000259" key="4">
    <source>
        <dbReference type="PROSITE" id="PS50157"/>
    </source>
</evidence>
<dbReference type="SUPFAM" id="SSF52540">
    <property type="entry name" value="P-loop containing nucleoside triphosphate hydrolases"/>
    <property type="match status" value="1"/>
</dbReference>
<dbReference type="PROSITE" id="PS50837">
    <property type="entry name" value="NACHT"/>
    <property type="match status" value="1"/>
</dbReference>
<dbReference type="InterPro" id="IPR056884">
    <property type="entry name" value="NPHP3-like_N"/>
</dbReference>
<evidence type="ECO:0000256" key="1">
    <source>
        <dbReference type="ARBA" id="ARBA00022737"/>
    </source>
</evidence>
<feature type="domain" description="NACHT" evidence="5">
    <location>
        <begin position="703"/>
        <end position="848"/>
    </location>
</feature>
<keyword evidence="2" id="KW-0863">Zinc-finger</keyword>
<keyword evidence="2" id="KW-0862">Zinc</keyword>
<dbReference type="PROSITE" id="PS00028">
    <property type="entry name" value="ZINC_FINGER_C2H2_1"/>
    <property type="match status" value="2"/>
</dbReference>
<comment type="caution">
    <text evidence="6">The sequence shown here is derived from an EMBL/GenBank/DDBJ whole genome shotgun (WGS) entry which is preliminary data.</text>
</comment>
<dbReference type="InterPro" id="IPR027417">
    <property type="entry name" value="P-loop_NTPase"/>
</dbReference>
<feature type="region of interest" description="Disordered" evidence="3">
    <location>
        <begin position="328"/>
        <end position="369"/>
    </location>
</feature>
<dbReference type="PROSITE" id="PS50157">
    <property type="entry name" value="ZINC_FINGER_C2H2_2"/>
    <property type="match status" value="2"/>
</dbReference>
<evidence type="ECO:0000313" key="7">
    <source>
        <dbReference type="Proteomes" id="UP001345691"/>
    </source>
</evidence>
<proteinExistence type="predicted"/>
<dbReference type="SUPFAM" id="SSF57667">
    <property type="entry name" value="beta-beta-alpha zinc fingers"/>
    <property type="match status" value="1"/>
</dbReference>
<dbReference type="EMBL" id="JAVRRF010000004">
    <property type="protein sequence ID" value="KAK5066415.1"/>
    <property type="molecule type" value="Genomic_DNA"/>
</dbReference>
<evidence type="ECO:0000256" key="3">
    <source>
        <dbReference type="SAM" id="MobiDB-lite"/>
    </source>
</evidence>
<feature type="compositionally biased region" description="Low complexity" evidence="3">
    <location>
        <begin position="336"/>
        <end position="354"/>
    </location>
</feature>
<dbReference type="Gene3D" id="3.30.160.60">
    <property type="entry name" value="Classic Zinc Finger"/>
    <property type="match status" value="2"/>
</dbReference>